<dbReference type="PROSITE" id="PS50268">
    <property type="entry name" value="CADHERIN_2"/>
    <property type="match status" value="1"/>
</dbReference>
<dbReference type="InterPro" id="IPR002126">
    <property type="entry name" value="Cadherin-like_dom"/>
</dbReference>
<feature type="transmembrane region" description="Helical" evidence="2">
    <location>
        <begin position="965"/>
        <end position="989"/>
    </location>
</feature>
<organism evidence="4">
    <name type="scientific">uncultured marine group II/III euryarchaeote SAT1000_14_B08</name>
    <dbReference type="NCBI Taxonomy" id="1456558"/>
    <lineage>
        <taxon>Archaea</taxon>
        <taxon>Methanobacteriati</taxon>
        <taxon>Methanobacteriota</taxon>
        <taxon>environmental samples</taxon>
    </lineage>
</organism>
<accession>A0A075I949</accession>
<evidence type="ECO:0000313" key="4">
    <source>
        <dbReference type="EMBL" id="AIF23252.1"/>
    </source>
</evidence>
<keyword evidence="2" id="KW-1133">Transmembrane helix</keyword>
<evidence type="ECO:0000256" key="2">
    <source>
        <dbReference type="SAM" id="Phobius"/>
    </source>
</evidence>
<dbReference type="EMBL" id="KF901225">
    <property type="protein sequence ID" value="AIF23252.1"/>
    <property type="molecule type" value="Genomic_DNA"/>
</dbReference>
<dbReference type="GO" id="GO:0005509">
    <property type="term" value="F:calcium ion binding"/>
    <property type="evidence" value="ECO:0007669"/>
    <property type="project" value="InterPro"/>
</dbReference>
<name>A0A075I949_9EURY</name>
<dbReference type="GO" id="GO:0016020">
    <property type="term" value="C:membrane"/>
    <property type="evidence" value="ECO:0007669"/>
    <property type="project" value="InterPro"/>
</dbReference>
<dbReference type="GO" id="GO:0007156">
    <property type="term" value="P:homophilic cell adhesion via plasma membrane adhesion molecules"/>
    <property type="evidence" value="ECO:0007669"/>
    <property type="project" value="InterPro"/>
</dbReference>
<keyword evidence="2" id="KW-0472">Membrane</keyword>
<feature type="region of interest" description="Disordered" evidence="1">
    <location>
        <begin position="1011"/>
        <end position="1038"/>
    </location>
</feature>
<sequence length="1059" mass="115032">MVIRRHVGDILMTIVRMLSIVQPLTLATLVVMMSFIGFMTMDEKVEEREQLMQEEAPLYATSPGHPVFGEYVGAHWCPPCMDSASPSLYNLKTSNPEDFTFVSIFESESDGWPSDSPINRQDHVMAASSGYPTFSFADEQSGTCFKVGAAGTNYYDADYTNGGCMSSDVSDYAVELSIALDSVTNDVTITVESTYLGSSSSVTVYLYAAVTEKIGADAYDNGVRPHHNWREWLLNSNGDGFEEMTLTPNNVAERTWTVPLNTVRATSGNTQYENFWPVVALMDGPHTSYNDFLTAADLDMAPLIDIGISDFDAVNQNGNLGFVPGDTLDLTIEVTNFGVDPYNDGGEISIYELVGLDEVYAGGSSITNLASGGTQVLTIQFDTSDIEPYASGSTTFRAKLSGLTGDRVSSNDYMDDNALHDMAPVANQPTAIASTSIERGSTIQFESTALSNDMVDDMSSMTPTLHYAESGTDMWDNSWIASSDLVGSGGNARYVFTIDAPLNAEVGDYDLRVRWVDAGGQYGDWLISEEAFELRNALPVVLNSDYPQYAGMPTVKVETQERVSIMGLVYDAETPLSMLQIDSNSPEFIEWDSSSLEIVVEFSAVIRDSQGNPIPQGIFVTINDGDDSNSGMMMFNVVENGAPRWAPVPSQSFNEGGSASFGLSEYLSDTDDNGYLVPVSGLTLELLGISNGALVDASISGHTLSVSAIDDDSIGVVDLTLRASDGVKFSDTVITFHVLNVNDAPRMEMAGIDEFTVEIGDRITLELLDLMTDIDDPDEEIWASAMTFVAGAAQFNPITGILTMAWEEAGTEIVTITLEDRHGDASAYLITVTVVDDMPLYWDTDLVATFNTIEYGSNPSVIIDNVGQHELSNIRITWTVCNSITGICHSSGVSHNYGPFIVYPVSGEGLGVGDYVTLSAEGEDENGFDRVTEEQFRVYATEVEEVIEEPEEEEANTKTGGISSMMSAGLITLGLMLSIALVLALAIVLRRQRLDSESAIDFASEIEAYEGNDSYSTDLTGETPPPPPMTPPLPPEGLPPGWTMEQWHYYGAEYLHRRE</sequence>
<dbReference type="AlphaFoldDB" id="A0A075I949"/>
<evidence type="ECO:0000256" key="1">
    <source>
        <dbReference type="SAM" id="MobiDB-lite"/>
    </source>
</evidence>
<keyword evidence="2" id="KW-0812">Transmembrane</keyword>
<protein>
    <recommendedName>
        <fullName evidence="3">Cadherin domain-containing protein</fullName>
    </recommendedName>
</protein>
<feature type="transmembrane region" description="Helical" evidence="2">
    <location>
        <begin position="20"/>
        <end position="41"/>
    </location>
</feature>
<reference evidence="4" key="1">
    <citation type="journal article" date="2014" name="Genome Biol. Evol.">
        <title>Pangenome evidence for extensive interdomain horizontal transfer affecting lineage core and shell genes in uncultured planktonic thaumarchaeota and euryarchaeota.</title>
        <authorList>
            <person name="Deschamps P."/>
            <person name="Zivanovic Y."/>
            <person name="Moreira D."/>
            <person name="Rodriguez-Valera F."/>
            <person name="Lopez-Garcia P."/>
        </authorList>
    </citation>
    <scope>NUCLEOTIDE SEQUENCE</scope>
</reference>
<proteinExistence type="predicted"/>
<feature type="compositionally biased region" description="Pro residues" evidence="1">
    <location>
        <begin position="1023"/>
        <end position="1038"/>
    </location>
</feature>
<evidence type="ECO:0000259" key="3">
    <source>
        <dbReference type="PROSITE" id="PS50268"/>
    </source>
</evidence>
<feature type="domain" description="Cadherin" evidence="3">
    <location>
        <begin position="611"/>
        <end position="747"/>
    </location>
</feature>